<evidence type="ECO:0000313" key="3">
    <source>
        <dbReference type="EMBL" id="VIO54095.1"/>
    </source>
</evidence>
<dbReference type="InterPro" id="IPR011042">
    <property type="entry name" value="6-blade_b-propeller_TolB-like"/>
</dbReference>
<name>A0A4U9F0W8_GIBZA</name>
<evidence type="ECO:0000313" key="4">
    <source>
        <dbReference type="Proteomes" id="UP000746612"/>
    </source>
</evidence>
<accession>A0A4U9F0W8</accession>
<reference evidence="2" key="2">
    <citation type="submission" date="2021-03" db="EMBL/GenBank/DDBJ databases">
        <authorList>
            <person name="Alouane T."/>
            <person name="Langin T."/>
            <person name="Bonhomme L."/>
        </authorList>
    </citation>
    <scope>NUCLEOTIDE SEQUENCE</scope>
    <source>
        <strain evidence="2">MDC_Fg202</strain>
    </source>
</reference>
<dbReference type="Proteomes" id="UP000746612">
    <property type="component" value="Unassembled WGS sequence"/>
</dbReference>
<dbReference type="AlphaFoldDB" id="A0A4U9F0W8"/>
<gene>
    <name evidence="3" type="ORF">FUG_LOCUS114640</name>
    <name evidence="2" type="ORF">MDCFG202_LOCUS143053</name>
</gene>
<dbReference type="Gene3D" id="2.120.10.30">
    <property type="entry name" value="TolB, C-terminal domain"/>
    <property type="match status" value="1"/>
</dbReference>
<sequence>MAHKDVPSVKPTQDSQHLETTDLPDDEKTMGANEVESRWTPEEERLALRKLDWCLIPLVGSLYLVSYIDRGLGYHIQRLLLDRDRGLTSADADGNRNIYEFDVINKRSTLPPARLFTYEDAGFPDGVKVDADGRVYGGVAGAVDVWSDDGVLLCKIKVKEGDTAVNMQFVENKLYIHGRNSIYAVELSARNAQSY</sequence>
<feature type="region of interest" description="Disordered" evidence="1">
    <location>
        <begin position="1"/>
        <end position="36"/>
    </location>
</feature>
<dbReference type="PANTHER" id="PTHR47064:SF2">
    <property type="entry name" value="SMP-30_GLUCONOLACTONASE_LRE-LIKE REGION DOMAIN-CONTAINING PROTEIN-RELATED"/>
    <property type="match status" value="1"/>
</dbReference>
<evidence type="ECO:0000256" key="1">
    <source>
        <dbReference type="SAM" id="MobiDB-lite"/>
    </source>
</evidence>
<organism evidence="2 4">
    <name type="scientific">Gibberella zeae</name>
    <name type="common">Wheat head blight fungus</name>
    <name type="synonym">Fusarium graminearum</name>
    <dbReference type="NCBI Taxonomy" id="5518"/>
    <lineage>
        <taxon>Eukaryota</taxon>
        <taxon>Fungi</taxon>
        <taxon>Dikarya</taxon>
        <taxon>Ascomycota</taxon>
        <taxon>Pezizomycotina</taxon>
        <taxon>Sordariomycetes</taxon>
        <taxon>Hypocreomycetidae</taxon>
        <taxon>Hypocreales</taxon>
        <taxon>Nectriaceae</taxon>
        <taxon>Fusarium</taxon>
    </lineage>
</organism>
<evidence type="ECO:0008006" key="5">
    <source>
        <dbReference type="Google" id="ProtNLM"/>
    </source>
</evidence>
<reference evidence="3" key="1">
    <citation type="submission" date="2019-04" db="EMBL/GenBank/DDBJ databases">
        <authorList>
            <person name="Melise S."/>
            <person name="Noan J."/>
            <person name="Okalmin O."/>
        </authorList>
    </citation>
    <scope>NUCLEOTIDE SEQUENCE</scope>
    <source>
        <strain evidence="3">FN9</strain>
    </source>
</reference>
<protein>
    <recommendedName>
        <fullName evidence="5">SMP-30/Gluconolactonase/LRE-like region domain-containing protein</fullName>
    </recommendedName>
</protein>
<dbReference type="EMBL" id="CAAKMV010000088">
    <property type="protein sequence ID" value="VIO54095.1"/>
    <property type="molecule type" value="Genomic_DNA"/>
</dbReference>
<evidence type="ECO:0000313" key="2">
    <source>
        <dbReference type="EMBL" id="CAG1977205.1"/>
    </source>
</evidence>
<dbReference type="PANTHER" id="PTHR47064">
    <property type="entry name" value="PUTATIVE (AFU_ORTHOLOGUE AFUA_1G08990)-RELATED"/>
    <property type="match status" value="1"/>
</dbReference>
<dbReference type="InterPro" id="IPR052988">
    <property type="entry name" value="Oryzine_lactonohydrolase"/>
</dbReference>
<dbReference type="EMBL" id="CAJPIJ010000104">
    <property type="protein sequence ID" value="CAG1977205.1"/>
    <property type="molecule type" value="Genomic_DNA"/>
</dbReference>
<proteinExistence type="predicted"/>
<dbReference type="SUPFAM" id="SSF63829">
    <property type="entry name" value="Calcium-dependent phosphotriesterase"/>
    <property type="match status" value="1"/>
</dbReference>